<dbReference type="Gene3D" id="3.30.160.60">
    <property type="entry name" value="Classic Zinc Finger"/>
    <property type="match status" value="1"/>
</dbReference>
<dbReference type="PROSITE" id="PS00028">
    <property type="entry name" value="ZINC_FINGER_C2H2_1"/>
    <property type="match status" value="1"/>
</dbReference>
<sequence length="640" mass="70482">MAPPQKPETFMLSTEAQQSLPHDAQVALQQVDNLDQRTPKLIRDRSNLFHISGTDIVRCLAFRFQAFGRPVKNSKKFEEGIFSDLRNLKAGTDATLEEPKSPFLDFLYKNNCIRTQKKQKVFYWYSVPHDRLFLDALERDLKREKMGQEATTVAVSEPALSFEFDSSQSLYEQLTKAQQANSSSFAAHASTTYGQPASPVVRTVDAMPPPQMAPQMAPPALPLLPDESGNPAMYNPVPMPTTLAQSVIKREAEYGHIQYDRNGMPIARLHQRHASMPTFVEYSPAPSFVSSQYEDYSNRGLSFEPVTPPQHSSHLGAEPAYIANEDTGLYTAIPDISSATHFNPMMQLPPSNLAHAHYPAPARTFPSNVYSVIEGSPTYKQRRRRSSIPPSITSVGAGPHPQVTSAPNQAVAYAAHKPSDLRRSVSSSVAPVAEVDESHHDQSFRAANGYRAAVLPQKNLLHEMSRNSTPLPSLEENPEQGTLALANQPDDLAPLPSGEALDASVQNSATNKNDRYGPIRRARSATMMELGPYPQKSHSCPIPSCGRLFKRLEHLKRHRRIHEAQQDGQQPLSGHEEDLENEENGFGSAEEGSSPSESVSGAMVNVPGMTTMPSAMTLPSAMPTMVAPHMIAPQLLQQQL</sequence>
<dbReference type="SUPFAM" id="SSF57667">
    <property type="entry name" value="beta-beta-alpha zinc fingers"/>
    <property type="match status" value="1"/>
</dbReference>
<keyword evidence="2" id="KW-0805">Transcription regulation</keyword>
<comment type="subcellular location">
    <subcellularLocation>
        <location evidence="1">Nucleus</location>
    </subcellularLocation>
</comment>
<keyword evidence="6" id="KW-0479">Metal-binding</keyword>
<name>A0A146G0U9_ASPKA</name>
<dbReference type="GO" id="GO:0003700">
    <property type="term" value="F:DNA-binding transcription factor activity"/>
    <property type="evidence" value="ECO:0007669"/>
    <property type="project" value="InterPro"/>
</dbReference>
<evidence type="ECO:0000259" key="8">
    <source>
        <dbReference type="PROSITE" id="PS50157"/>
    </source>
</evidence>
<dbReference type="InterPro" id="IPR036236">
    <property type="entry name" value="Znf_C2H2_sf"/>
</dbReference>
<protein>
    <submittedName>
        <fullName evidence="9">Transcription factor steA</fullName>
    </submittedName>
</protein>
<dbReference type="VEuPathDB" id="FungiDB:ASPFODRAFT_144617"/>
<accession>A0A146G0U9</accession>
<evidence type="ECO:0000256" key="2">
    <source>
        <dbReference type="ARBA" id="ARBA00023015"/>
    </source>
</evidence>
<dbReference type="InterPro" id="IPR003120">
    <property type="entry name" value="Ste12"/>
</dbReference>
<dbReference type="SMART" id="SM00355">
    <property type="entry name" value="ZnF_C2H2"/>
    <property type="match status" value="1"/>
</dbReference>
<feature type="region of interest" description="Disordered" evidence="7">
    <location>
        <begin position="377"/>
        <end position="405"/>
    </location>
</feature>
<dbReference type="PROSITE" id="PS50157">
    <property type="entry name" value="ZINC_FINGER_C2H2_2"/>
    <property type="match status" value="1"/>
</dbReference>
<dbReference type="GO" id="GO:0008270">
    <property type="term" value="F:zinc ion binding"/>
    <property type="evidence" value="ECO:0007669"/>
    <property type="project" value="UniProtKB-KW"/>
</dbReference>
<dbReference type="GO" id="GO:1990526">
    <property type="term" value="C:Ste12p-Dig1p-Dig2p complex"/>
    <property type="evidence" value="ECO:0007669"/>
    <property type="project" value="TreeGrafter"/>
</dbReference>
<proteinExistence type="inferred from homology"/>
<gene>
    <name evidence="9" type="ORF">RIB2604_03501430</name>
</gene>
<feature type="region of interest" description="Disordered" evidence="7">
    <location>
        <begin position="560"/>
        <end position="606"/>
    </location>
</feature>
<dbReference type="PANTHER" id="PTHR47427">
    <property type="entry name" value="PROTEIN STE12"/>
    <property type="match status" value="1"/>
</dbReference>
<dbReference type="GO" id="GO:0005634">
    <property type="term" value="C:nucleus"/>
    <property type="evidence" value="ECO:0007669"/>
    <property type="project" value="UniProtKB-SubCell"/>
</dbReference>
<dbReference type="InterPro" id="IPR013087">
    <property type="entry name" value="Znf_C2H2_type"/>
</dbReference>
<dbReference type="FunFam" id="3.30.160.60:FF:000390">
    <property type="entry name" value="Transcription factor stea"/>
    <property type="match status" value="1"/>
</dbReference>
<comment type="caution">
    <text evidence="9">The sequence shown here is derived from an EMBL/GenBank/DDBJ whole genome shotgun (WGS) entry which is preliminary data.</text>
</comment>
<dbReference type="Proteomes" id="UP000075230">
    <property type="component" value="Unassembled WGS sequence"/>
</dbReference>
<dbReference type="PANTHER" id="PTHR47427:SF1">
    <property type="entry name" value="PROTEIN STE12"/>
    <property type="match status" value="1"/>
</dbReference>
<reference evidence="10" key="2">
    <citation type="submission" date="2016-02" db="EMBL/GenBank/DDBJ databases">
        <title>Genome sequencing of Aspergillus luchuensis NBRC 4314.</title>
        <authorList>
            <person name="Yamada O."/>
        </authorList>
    </citation>
    <scope>NUCLEOTIDE SEQUENCE [LARGE SCALE GENOMIC DNA]</scope>
    <source>
        <strain evidence="10">RIB 2604</strain>
    </source>
</reference>
<dbReference type="InterPro" id="IPR052127">
    <property type="entry name" value="STE12_transcription_factor"/>
</dbReference>
<dbReference type="EMBL" id="BCWF01000034">
    <property type="protein sequence ID" value="GAT30583.1"/>
    <property type="molecule type" value="Genomic_DNA"/>
</dbReference>
<evidence type="ECO:0000313" key="9">
    <source>
        <dbReference type="EMBL" id="GAT30583.1"/>
    </source>
</evidence>
<feature type="compositionally biased region" description="Low complexity" evidence="7">
    <location>
        <begin position="587"/>
        <end position="601"/>
    </location>
</feature>
<keyword evidence="4" id="KW-0539">Nucleus</keyword>
<comment type="similarity">
    <text evidence="5">Belongs to the STE12 transcription factor family.</text>
</comment>
<keyword evidence="6" id="KW-0863">Zinc-finger</keyword>
<evidence type="ECO:0000313" key="10">
    <source>
        <dbReference type="Proteomes" id="UP000075230"/>
    </source>
</evidence>
<evidence type="ECO:0000256" key="1">
    <source>
        <dbReference type="ARBA" id="ARBA00004123"/>
    </source>
</evidence>
<feature type="domain" description="C2H2-type" evidence="8">
    <location>
        <begin position="538"/>
        <end position="567"/>
    </location>
</feature>
<dbReference type="AlphaFoldDB" id="A0A146G0U9"/>
<evidence type="ECO:0000256" key="7">
    <source>
        <dbReference type="SAM" id="MobiDB-lite"/>
    </source>
</evidence>
<evidence type="ECO:0000256" key="6">
    <source>
        <dbReference type="PROSITE-ProRule" id="PRU00042"/>
    </source>
</evidence>
<keyword evidence="6" id="KW-0862">Zinc</keyword>
<dbReference type="SMART" id="SM00424">
    <property type="entry name" value="STE"/>
    <property type="match status" value="1"/>
</dbReference>
<evidence type="ECO:0000256" key="4">
    <source>
        <dbReference type="ARBA" id="ARBA00023242"/>
    </source>
</evidence>
<reference evidence="9 10" key="1">
    <citation type="journal article" date="2016" name="DNA Res.">
        <title>Genome sequence of Aspergillus luchuensis NBRC 4314.</title>
        <authorList>
            <person name="Yamada O."/>
            <person name="Machida M."/>
            <person name="Hosoyama A."/>
            <person name="Goto M."/>
            <person name="Takahashi T."/>
            <person name="Futagami T."/>
            <person name="Yamagata Y."/>
            <person name="Takeuchi M."/>
            <person name="Kobayashi T."/>
            <person name="Koike H."/>
            <person name="Abe K."/>
            <person name="Asai K."/>
            <person name="Arita M."/>
            <person name="Fujita N."/>
            <person name="Fukuda K."/>
            <person name="Higa K."/>
            <person name="Horikawa H."/>
            <person name="Ishikawa T."/>
            <person name="Jinno K."/>
            <person name="Kato Y."/>
            <person name="Kirimura K."/>
            <person name="Mizutani O."/>
            <person name="Nakasone K."/>
            <person name="Sano M."/>
            <person name="Shiraishi Y."/>
            <person name="Tsukahara M."/>
            <person name="Gomi K."/>
        </authorList>
    </citation>
    <scope>NUCLEOTIDE SEQUENCE [LARGE SCALE GENOMIC DNA]</scope>
    <source>
        <strain evidence="9 10">RIB 2604</strain>
    </source>
</reference>
<dbReference type="GO" id="GO:1990527">
    <property type="term" value="C:Tec1p-Ste12p-Dig1p complex"/>
    <property type="evidence" value="ECO:0007669"/>
    <property type="project" value="TreeGrafter"/>
</dbReference>
<evidence type="ECO:0000256" key="5">
    <source>
        <dbReference type="ARBA" id="ARBA00024345"/>
    </source>
</evidence>
<keyword evidence="3" id="KW-0804">Transcription</keyword>
<organism evidence="9 10">
    <name type="scientific">Aspergillus kawachii</name>
    <name type="common">White koji mold</name>
    <name type="synonym">Aspergillus awamori var. kawachi</name>
    <dbReference type="NCBI Taxonomy" id="1069201"/>
    <lineage>
        <taxon>Eukaryota</taxon>
        <taxon>Fungi</taxon>
        <taxon>Dikarya</taxon>
        <taxon>Ascomycota</taxon>
        <taxon>Pezizomycotina</taxon>
        <taxon>Eurotiomycetes</taxon>
        <taxon>Eurotiomycetidae</taxon>
        <taxon>Eurotiales</taxon>
        <taxon>Aspergillaceae</taxon>
        <taxon>Aspergillus</taxon>
        <taxon>Aspergillus subgen. Circumdati</taxon>
    </lineage>
</organism>
<evidence type="ECO:0000256" key="3">
    <source>
        <dbReference type="ARBA" id="ARBA00023163"/>
    </source>
</evidence>
<dbReference type="Pfam" id="PF02200">
    <property type="entry name" value="STE"/>
    <property type="match status" value="1"/>
</dbReference>